<dbReference type="CDD" id="cd04186">
    <property type="entry name" value="GT_2_like_c"/>
    <property type="match status" value="1"/>
</dbReference>
<name>A0A3A9ASC6_9FIRM</name>
<feature type="region of interest" description="Disordered" evidence="1">
    <location>
        <begin position="1"/>
        <end position="23"/>
    </location>
</feature>
<comment type="caution">
    <text evidence="3">The sequence shown here is derived from an EMBL/GenBank/DDBJ whole genome shotgun (WGS) entry which is preliminary data.</text>
</comment>
<feature type="compositionally biased region" description="Polar residues" evidence="1">
    <location>
        <begin position="1"/>
        <end position="12"/>
    </location>
</feature>
<feature type="domain" description="Glycosyltransferase 2-like" evidence="2">
    <location>
        <begin position="137"/>
        <end position="312"/>
    </location>
</feature>
<reference evidence="3 4" key="1">
    <citation type="submission" date="2018-09" db="EMBL/GenBank/DDBJ databases">
        <title>Murine metabolic-syndrome-specific gut microbial biobank.</title>
        <authorList>
            <person name="Liu C."/>
        </authorList>
    </citation>
    <scope>NUCLEOTIDE SEQUENCE [LARGE SCALE GENOMIC DNA]</scope>
    <source>
        <strain evidence="3 4">0.1xD8-82</strain>
    </source>
</reference>
<dbReference type="CDD" id="cd04184">
    <property type="entry name" value="GT2_RfbC_Mx_like"/>
    <property type="match status" value="1"/>
</dbReference>
<evidence type="ECO:0000313" key="3">
    <source>
        <dbReference type="EMBL" id="RKI94099.1"/>
    </source>
</evidence>
<protein>
    <submittedName>
        <fullName evidence="3">Glycosyltransferase family 2 protein</fullName>
    </submittedName>
</protein>
<accession>A0A3A9ASC6</accession>
<dbReference type="Proteomes" id="UP000280696">
    <property type="component" value="Unassembled WGS sequence"/>
</dbReference>
<dbReference type="SUPFAM" id="SSF53448">
    <property type="entry name" value="Nucleotide-diphospho-sugar transferases"/>
    <property type="match status" value="2"/>
</dbReference>
<dbReference type="OrthoDB" id="9179784at2"/>
<dbReference type="PANTHER" id="PTHR43179:SF7">
    <property type="entry name" value="RHAMNOSYLTRANSFERASE WBBL"/>
    <property type="match status" value="1"/>
</dbReference>
<dbReference type="RefSeq" id="WP_120465775.1">
    <property type="nucleotide sequence ID" value="NZ_RAYQ01000001.1"/>
</dbReference>
<evidence type="ECO:0000256" key="1">
    <source>
        <dbReference type="SAM" id="MobiDB-lite"/>
    </source>
</evidence>
<evidence type="ECO:0000259" key="2">
    <source>
        <dbReference type="Pfam" id="PF00535"/>
    </source>
</evidence>
<feature type="domain" description="Glycosyltransferase 2-like" evidence="2">
    <location>
        <begin position="414"/>
        <end position="593"/>
    </location>
</feature>
<dbReference type="Gene3D" id="3.90.550.10">
    <property type="entry name" value="Spore Coat Polysaccharide Biosynthesis Protein SpsA, Chain A"/>
    <property type="match status" value="2"/>
</dbReference>
<proteinExistence type="predicted"/>
<evidence type="ECO:0000313" key="4">
    <source>
        <dbReference type="Proteomes" id="UP000280696"/>
    </source>
</evidence>
<dbReference type="AlphaFoldDB" id="A0A3A9ASC6"/>
<keyword evidence="4" id="KW-1185">Reference proteome</keyword>
<sequence>MEDKANYQQGDVSSRYGEEKETDYRSEYEKEHLRCADLAGRVADLEAKCDELTFKLNRIKENPLWKMSAPLRRCMHFIIRQKTRLKNCGSLRGVWAKIKYKDIERRARENYGTKSFPSEEESRHRREHVFPRMVKISILVPLYNTPEEFLREMIESVLNQTYVNWELCLADGSDENHTYVEKVVREYEAKVNGSCAALPAAFKMTGSGSLIRYRKLKRNEGISGNTNKCLEMATGEYIGLFDHDDILHPNVLYEYVKVINEKEADYIYCDETTFKSGDINKMLTMHFKPDYAIDNLRANNYICHFSVFARELLDGTELFRSRFDGSQDHDMILRLTDRAKHVVHVPKLLYYWRSHPDSVASNIEAKPYAIESARGAVADHLRRHGFEHFQITSTRAFETIFKIRYQIIGSPKISILIANKDHVPDLKRCVTSILEKSTYENFEILVIENNSVESETFAYYRELTENDKVKVVNYEGTFNYSSVNNFGAAEAAGEYLLLLNNDTQVITVNWMEEMLMYAQRKDVGAVGAKLYYGDKTIQHAGVVLGLGAHRTAGHSHYGQHRDNLGYMGRLCYAQNVSAVTGACLLVKKALFEEVGGLDESFVVSLNDVDFCLKLREKGYLNVFTPFAELYHFESMSRGLDDDGERAQRYNRESERFREKWKEVLAGGDPYYNPNFSLDRSDFALKI</sequence>
<gene>
    <name evidence="3" type="ORF">D7V94_00505</name>
</gene>
<keyword evidence="3" id="KW-0808">Transferase</keyword>
<organism evidence="3 4">
    <name type="scientific">Parablautia intestinalis</name>
    <dbReference type="NCBI Taxonomy" id="2320100"/>
    <lineage>
        <taxon>Bacteria</taxon>
        <taxon>Bacillati</taxon>
        <taxon>Bacillota</taxon>
        <taxon>Clostridia</taxon>
        <taxon>Lachnospirales</taxon>
        <taxon>Lachnospiraceae</taxon>
        <taxon>Parablautia</taxon>
    </lineage>
</organism>
<dbReference type="PANTHER" id="PTHR43179">
    <property type="entry name" value="RHAMNOSYLTRANSFERASE WBBL"/>
    <property type="match status" value="1"/>
</dbReference>
<dbReference type="InterPro" id="IPR029044">
    <property type="entry name" value="Nucleotide-diphossugar_trans"/>
</dbReference>
<dbReference type="InterPro" id="IPR001173">
    <property type="entry name" value="Glyco_trans_2-like"/>
</dbReference>
<dbReference type="Pfam" id="PF00535">
    <property type="entry name" value="Glycos_transf_2"/>
    <property type="match status" value="2"/>
</dbReference>
<dbReference type="GO" id="GO:0016757">
    <property type="term" value="F:glycosyltransferase activity"/>
    <property type="evidence" value="ECO:0007669"/>
    <property type="project" value="UniProtKB-KW"/>
</dbReference>
<dbReference type="EMBL" id="RAYQ01000001">
    <property type="protein sequence ID" value="RKI94099.1"/>
    <property type="molecule type" value="Genomic_DNA"/>
</dbReference>